<evidence type="ECO:0000259" key="2">
    <source>
        <dbReference type="Pfam" id="PF07171"/>
    </source>
</evidence>
<proteinExistence type="inferred from homology"/>
<comment type="similarity">
    <text evidence="1">Belongs to the peptidase M81 family.</text>
</comment>
<feature type="domain" description="Microcystin LR degradation protein MlrC N-terminal" evidence="3">
    <location>
        <begin position="3"/>
        <end position="290"/>
    </location>
</feature>
<dbReference type="OrthoDB" id="9782658at2"/>
<feature type="domain" description="Microcystin LR degradation protein MlrC C-terminal" evidence="2">
    <location>
        <begin position="304"/>
        <end position="485"/>
    </location>
</feature>
<gene>
    <name evidence="4" type="ORF">EDC65_2939</name>
</gene>
<keyword evidence="5" id="KW-1185">Reference proteome</keyword>
<dbReference type="Pfam" id="PF07171">
    <property type="entry name" value="MlrC_C"/>
    <property type="match status" value="1"/>
</dbReference>
<organism evidence="4 5">
    <name type="scientific">Stella humosa</name>
    <dbReference type="NCBI Taxonomy" id="94"/>
    <lineage>
        <taxon>Bacteria</taxon>
        <taxon>Pseudomonadati</taxon>
        <taxon>Pseudomonadota</taxon>
        <taxon>Alphaproteobacteria</taxon>
        <taxon>Rhodospirillales</taxon>
        <taxon>Stellaceae</taxon>
        <taxon>Stella</taxon>
    </lineage>
</organism>
<evidence type="ECO:0000313" key="5">
    <source>
        <dbReference type="Proteomes" id="UP000278222"/>
    </source>
</evidence>
<dbReference type="Pfam" id="PF07364">
    <property type="entry name" value="DUF1485"/>
    <property type="match status" value="1"/>
</dbReference>
<dbReference type="InterPro" id="IPR009197">
    <property type="entry name" value="MlrC"/>
</dbReference>
<dbReference type="Proteomes" id="UP000278222">
    <property type="component" value="Unassembled WGS sequence"/>
</dbReference>
<dbReference type="GO" id="GO:0008237">
    <property type="term" value="F:metallopeptidase activity"/>
    <property type="evidence" value="ECO:0007669"/>
    <property type="project" value="UniProtKB-KW"/>
</dbReference>
<dbReference type="InterPro" id="IPR010799">
    <property type="entry name" value="MlrC_C"/>
</dbReference>
<keyword evidence="1" id="KW-0482">Metalloprotease</keyword>
<comment type="function">
    <text evidence="1">Involved in peptidolytic degradation of cyclic heptapeptide hepatotoxin microcystin (MC).</text>
</comment>
<evidence type="ECO:0000256" key="1">
    <source>
        <dbReference type="PIRNR" id="PIRNR012702"/>
    </source>
</evidence>
<name>A0A3N1LK12_9PROT</name>
<dbReference type="RefSeq" id="WP_123690690.1">
    <property type="nucleotide sequence ID" value="NZ_AP019700.1"/>
</dbReference>
<dbReference type="GO" id="GO:0046872">
    <property type="term" value="F:metal ion binding"/>
    <property type="evidence" value="ECO:0007669"/>
    <property type="project" value="UniProtKB-KW"/>
</dbReference>
<reference evidence="4 5" key="1">
    <citation type="submission" date="2018-11" db="EMBL/GenBank/DDBJ databases">
        <title>Genomic Encyclopedia of Type Strains, Phase IV (KMG-IV): sequencing the most valuable type-strain genomes for metagenomic binning, comparative biology and taxonomic classification.</title>
        <authorList>
            <person name="Goeker M."/>
        </authorList>
    </citation>
    <scope>NUCLEOTIDE SEQUENCE [LARGE SCALE GENOMIC DNA]</scope>
    <source>
        <strain evidence="4 5">DSM 5900</strain>
    </source>
</reference>
<sequence>MTRWIVACISHETNSFSPVPTTLDKFGVGAGPFYGREAYDNFRRARIPMGAFLDRAEARGVEVVTPIVARCSPSGPVDDAAFEAIVAPLVEAAKAGADALFLDLHGAMITDRYDDGDGELLARVRAAAPGMPICLALDLHANISPAMMAAVDVAVGYQTFPHIDMYETGERAADIMLARMDGRSQPEIVWGSAPILPLGIRTNTSQEPLRTLVAMAKEAESEPGILTVSVFSGFWLGDSPDTALSVVIMAEAGQRARAEAVRDRILAAGWAQRADFDFHSEPLADSIALAKALADRPGSGPVVLVDHADNCNSGGVCDSMTVIGAAIEQGLTGIAAAPLCDPEAAAILVAAGVGATVTVELGEKMPAAALAEHGRPLRLTGVVRAVSDGQFVVEGPVYTGTRINLGPTVAFDVGPATIVVSSRRTEPYDHGVFRTVGIDPAAQRFLVVKSKTQFRPTYEPIAKGIVYCAGIGVATSDLSLFRFQRLRRPIYPVDRDAAWDGTAHTGA</sequence>
<dbReference type="GO" id="GO:0006508">
    <property type="term" value="P:proteolysis"/>
    <property type="evidence" value="ECO:0007669"/>
    <property type="project" value="UniProtKB-KW"/>
</dbReference>
<dbReference type="AlphaFoldDB" id="A0A3N1LK12"/>
<evidence type="ECO:0000259" key="3">
    <source>
        <dbReference type="Pfam" id="PF07364"/>
    </source>
</evidence>
<accession>A0A3N1LK12</accession>
<keyword evidence="1" id="KW-0378">Hydrolase</keyword>
<evidence type="ECO:0000313" key="4">
    <source>
        <dbReference type="EMBL" id="ROP91079.1"/>
    </source>
</evidence>
<dbReference type="PIRSF" id="PIRSF012702">
    <property type="entry name" value="UCP012702"/>
    <property type="match status" value="1"/>
</dbReference>
<comment type="caution">
    <text evidence="4">The sequence shown here is derived from an EMBL/GenBank/DDBJ whole genome shotgun (WGS) entry which is preliminary data.</text>
</comment>
<keyword evidence="1" id="KW-0645">Protease</keyword>
<dbReference type="InterPro" id="IPR015995">
    <property type="entry name" value="MlrC_N"/>
</dbReference>
<protein>
    <recommendedName>
        <fullName evidence="1">Microcystinase C</fullName>
        <shortName evidence="1">MlrC</shortName>
    </recommendedName>
</protein>
<dbReference type="EMBL" id="RJKX01000014">
    <property type="protein sequence ID" value="ROP91079.1"/>
    <property type="molecule type" value="Genomic_DNA"/>
</dbReference>
<comment type="cofactor">
    <cofactor evidence="1">
        <name>Zn(2+)</name>
        <dbReference type="ChEBI" id="CHEBI:29105"/>
    </cofactor>
    <text evidence="1">Binds 1 zinc ion per subunit.</text>
</comment>
<keyword evidence="1" id="KW-0479">Metal-binding</keyword>